<dbReference type="Gene3D" id="1.10.10.10">
    <property type="entry name" value="Winged helix-like DNA-binding domain superfamily/Winged helix DNA-binding domain"/>
    <property type="match status" value="1"/>
</dbReference>
<dbReference type="GO" id="GO:0006950">
    <property type="term" value="P:response to stress"/>
    <property type="evidence" value="ECO:0007669"/>
    <property type="project" value="UniProtKB-ARBA"/>
</dbReference>
<dbReference type="NCBIfam" id="TIGR02937">
    <property type="entry name" value="sigma70-ECF"/>
    <property type="match status" value="1"/>
</dbReference>
<dbReference type="InterPro" id="IPR039425">
    <property type="entry name" value="RNA_pol_sigma-70-like"/>
</dbReference>
<dbReference type="GO" id="GO:0016987">
    <property type="term" value="F:sigma factor activity"/>
    <property type="evidence" value="ECO:0007669"/>
    <property type="project" value="UniProtKB-KW"/>
</dbReference>
<dbReference type="Proteomes" id="UP000033163">
    <property type="component" value="Chromosome I"/>
</dbReference>
<reference evidence="10" key="1">
    <citation type="submission" date="2015-03" db="EMBL/GenBank/DDBJ databases">
        <authorList>
            <person name="Wibberg D."/>
        </authorList>
    </citation>
    <scope>NUCLEOTIDE SEQUENCE [LARGE SCALE GENOMIC DNA]</scope>
</reference>
<feature type="domain" description="RNA polymerase sigma factor 70 region 4 type 2" evidence="8">
    <location>
        <begin position="116"/>
        <end position="166"/>
    </location>
</feature>
<dbReference type="PANTHER" id="PTHR43133">
    <property type="entry name" value="RNA POLYMERASE ECF-TYPE SIGMA FACTO"/>
    <property type="match status" value="1"/>
</dbReference>
<dbReference type="PROSITE" id="PS01063">
    <property type="entry name" value="SIGMA70_ECF"/>
    <property type="match status" value="1"/>
</dbReference>
<keyword evidence="3 6" id="KW-0731">Sigma factor</keyword>
<dbReference type="PANTHER" id="PTHR43133:SF46">
    <property type="entry name" value="RNA POLYMERASE SIGMA-70 FACTOR ECF SUBFAMILY"/>
    <property type="match status" value="1"/>
</dbReference>
<dbReference type="GO" id="GO:0003677">
    <property type="term" value="F:DNA binding"/>
    <property type="evidence" value="ECO:0007669"/>
    <property type="project" value="UniProtKB-KW"/>
</dbReference>
<evidence type="ECO:0000259" key="8">
    <source>
        <dbReference type="Pfam" id="PF08281"/>
    </source>
</evidence>
<evidence type="ECO:0000313" key="9">
    <source>
        <dbReference type="EMBL" id="CQR55116.1"/>
    </source>
</evidence>
<dbReference type="InterPro" id="IPR013324">
    <property type="entry name" value="RNA_pol_sigma_r3/r4-like"/>
</dbReference>
<evidence type="ECO:0000313" key="10">
    <source>
        <dbReference type="Proteomes" id="UP000033163"/>
    </source>
</evidence>
<dbReference type="InterPro" id="IPR014284">
    <property type="entry name" value="RNA_pol_sigma-70_dom"/>
</dbReference>
<evidence type="ECO:0000256" key="6">
    <source>
        <dbReference type="RuleBase" id="RU000716"/>
    </source>
</evidence>
<dbReference type="PATRIC" id="fig|1073571.4.peg.2891"/>
<dbReference type="Pfam" id="PF04542">
    <property type="entry name" value="Sigma70_r2"/>
    <property type="match status" value="1"/>
</dbReference>
<dbReference type="SUPFAM" id="SSF88659">
    <property type="entry name" value="Sigma3 and sigma4 domains of RNA polymerase sigma factors"/>
    <property type="match status" value="1"/>
</dbReference>
<accession>A0A0E4HD94</accession>
<dbReference type="Pfam" id="PF08281">
    <property type="entry name" value="Sigma70_r4_2"/>
    <property type="match status" value="1"/>
</dbReference>
<evidence type="ECO:0000259" key="7">
    <source>
        <dbReference type="Pfam" id="PF04542"/>
    </source>
</evidence>
<dbReference type="RefSeq" id="WP_020434024.1">
    <property type="nucleotide sequence ID" value="NZ_AGBD01001866.1"/>
</dbReference>
<keyword evidence="2 6" id="KW-0805">Transcription regulation</keyword>
<keyword evidence="4 6" id="KW-0238">DNA-binding</keyword>
<evidence type="ECO:0000256" key="2">
    <source>
        <dbReference type="ARBA" id="ARBA00023015"/>
    </source>
</evidence>
<protein>
    <recommendedName>
        <fullName evidence="6">RNA polymerase sigma factor</fullName>
    </recommendedName>
</protein>
<dbReference type="STRING" id="483937.AMQ84_10910"/>
<dbReference type="CDD" id="cd06171">
    <property type="entry name" value="Sigma70_r4"/>
    <property type="match status" value="1"/>
</dbReference>
<dbReference type="AlphaFoldDB" id="A0A0E4HD94"/>
<dbReference type="InterPro" id="IPR000838">
    <property type="entry name" value="RNA_pol_sigma70_ECF_CS"/>
</dbReference>
<keyword evidence="5 6" id="KW-0804">Transcription</keyword>
<dbReference type="EMBL" id="LN831776">
    <property type="protein sequence ID" value="CQR55116.1"/>
    <property type="molecule type" value="Genomic_DNA"/>
</dbReference>
<dbReference type="InterPro" id="IPR036388">
    <property type="entry name" value="WH-like_DNA-bd_sf"/>
</dbReference>
<sequence length="178" mass="20443">MSIVTNEAATMTAGALQTLMENYGDDVWNYAYYLTRSRSAADDIAQETFIRAYKYMNTFRGEAAVRTWLLQITRNRWLSYRSSSFIRRVTLQESAGGKSFSPSAEEVYMQQSLSSEVWKIVLQLPRKHREVLMLYAHYGLSMEELAGLLDISLPAAKSRLHRARQKAKEGWEKELGKS</sequence>
<evidence type="ECO:0000256" key="4">
    <source>
        <dbReference type="ARBA" id="ARBA00023125"/>
    </source>
</evidence>
<evidence type="ECO:0000256" key="3">
    <source>
        <dbReference type="ARBA" id="ARBA00023082"/>
    </source>
</evidence>
<name>A0A0E4HD94_9BACL</name>
<dbReference type="GO" id="GO:0006352">
    <property type="term" value="P:DNA-templated transcription initiation"/>
    <property type="evidence" value="ECO:0007669"/>
    <property type="project" value="InterPro"/>
</dbReference>
<evidence type="ECO:0000256" key="1">
    <source>
        <dbReference type="ARBA" id="ARBA00010641"/>
    </source>
</evidence>
<dbReference type="SUPFAM" id="SSF88946">
    <property type="entry name" value="Sigma2 domain of RNA polymerase sigma factors"/>
    <property type="match status" value="1"/>
</dbReference>
<organism evidence="9 10">
    <name type="scientific">Paenibacillus riograndensis SBR5</name>
    <dbReference type="NCBI Taxonomy" id="1073571"/>
    <lineage>
        <taxon>Bacteria</taxon>
        <taxon>Bacillati</taxon>
        <taxon>Bacillota</taxon>
        <taxon>Bacilli</taxon>
        <taxon>Bacillales</taxon>
        <taxon>Paenibacillaceae</taxon>
        <taxon>Paenibacillus</taxon>
        <taxon>Paenibacillus sonchi group</taxon>
    </lineage>
</organism>
<dbReference type="InterPro" id="IPR007627">
    <property type="entry name" value="RNA_pol_sigma70_r2"/>
</dbReference>
<dbReference type="KEGG" id="pri:PRIO_2712"/>
<dbReference type="InterPro" id="IPR013249">
    <property type="entry name" value="RNA_pol_sigma70_r4_t2"/>
</dbReference>
<proteinExistence type="inferred from homology"/>
<evidence type="ECO:0000256" key="5">
    <source>
        <dbReference type="ARBA" id="ARBA00023163"/>
    </source>
</evidence>
<dbReference type="HOGENOM" id="CLU_047691_3_1_9"/>
<feature type="domain" description="RNA polymerase sigma-70 region 2" evidence="7">
    <location>
        <begin position="19"/>
        <end position="81"/>
    </location>
</feature>
<dbReference type="Gene3D" id="1.10.1740.10">
    <property type="match status" value="1"/>
</dbReference>
<gene>
    <name evidence="9" type="ORF">PRIO_2712</name>
</gene>
<comment type="similarity">
    <text evidence="1 6">Belongs to the sigma-70 factor family. ECF subfamily.</text>
</comment>
<dbReference type="InterPro" id="IPR013325">
    <property type="entry name" value="RNA_pol_sigma_r2"/>
</dbReference>